<evidence type="ECO:0000313" key="3">
    <source>
        <dbReference type="Proteomes" id="UP001500795"/>
    </source>
</evidence>
<dbReference type="InterPro" id="IPR043129">
    <property type="entry name" value="ATPase_NBD"/>
</dbReference>
<comment type="caution">
    <text evidence="2">The sequence shown here is derived from an EMBL/GenBank/DDBJ whole genome shotgun (WGS) entry which is preliminary data.</text>
</comment>
<dbReference type="Proteomes" id="UP001500795">
    <property type="component" value="Unassembled WGS sequence"/>
</dbReference>
<proteinExistence type="predicted"/>
<sequence length="352" mass="38083">MLSLLKDKNTQWLVGIDFGTSHIKAVALKGRPGHYQLEAIGSVATPKGSLVDHQIQDVEQIGLALKLLRRQLDCPYDKVATAVSGSSVITKVILVPRNLSAEELENQVLGEAEQHIPFPLDEISIDYESLGPDSNLPEREDILLSAARTDSISTRISALEEAGWQTKVVDIGVHALARAVKACLDIEGARAQVLALVDIGSECLTFAVMDGDDIIYNRLQNFGGAHFTRELAKVTELSLAEIELAKLNNGLPEAVRYDIEQLHINAILQHVRRNIQLFCSSSGKKAPQGVVLSGGGSLLPNLAEVLEQELSLPVLHPDFIRLFNGQAAEGTTGAAYMMALGLALRSYTPCPI</sequence>
<evidence type="ECO:0000259" key="1">
    <source>
        <dbReference type="SMART" id="SM00842"/>
    </source>
</evidence>
<dbReference type="PANTHER" id="PTHR32432:SF3">
    <property type="entry name" value="ETHANOLAMINE UTILIZATION PROTEIN EUTJ"/>
    <property type="match status" value="1"/>
</dbReference>
<dbReference type="Pfam" id="PF11104">
    <property type="entry name" value="PilM_2"/>
    <property type="match status" value="1"/>
</dbReference>
<dbReference type="InterPro" id="IPR050696">
    <property type="entry name" value="FtsA/MreB"/>
</dbReference>
<dbReference type="Gene3D" id="3.30.420.40">
    <property type="match status" value="2"/>
</dbReference>
<dbReference type="SMART" id="SM00842">
    <property type="entry name" value="FtsA"/>
    <property type="match status" value="1"/>
</dbReference>
<accession>A0ABP6VTY5</accession>
<dbReference type="CDD" id="cd24049">
    <property type="entry name" value="ASKHA_NBD_PilM"/>
    <property type="match status" value="1"/>
</dbReference>
<dbReference type="PIRSF" id="PIRSF019169">
    <property type="entry name" value="PilM"/>
    <property type="match status" value="1"/>
</dbReference>
<evidence type="ECO:0000313" key="2">
    <source>
        <dbReference type="EMBL" id="GAA3540889.1"/>
    </source>
</evidence>
<dbReference type="Gene3D" id="3.30.1490.300">
    <property type="match status" value="1"/>
</dbReference>
<keyword evidence="3" id="KW-1185">Reference proteome</keyword>
<organism evidence="2 3">
    <name type="scientific">Zobellella aerophila</name>
    <dbReference type="NCBI Taxonomy" id="870480"/>
    <lineage>
        <taxon>Bacteria</taxon>
        <taxon>Pseudomonadati</taxon>
        <taxon>Pseudomonadota</taxon>
        <taxon>Gammaproteobacteria</taxon>
        <taxon>Aeromonadales</taxon>
        <taxon>Aeromonadaceae</taxon>
        <taxon>Zobellella</taxon>
    </lineage>
</organism>
<dbReference type="NCBIfam" id="TIGR01175">
    <property type="entry name" value="pilM"/>
    <property type="match status" value="1"/>
</dbReference>
<dbReference type="InterPro" id="IPR003494">
    <property type="entry name" value="SHS2_FtsA"/>
</dbReference>
<dbReference type="SUPFAM" id="SSF53067">
    <property type="entry name" value="Actin-like ATPase domain"/>
    <property type="match status" value="2"/>
</dbReference>
<dbReference type="EMBL" id="BAABCX010000002">
    <property type="protein sequence ID" value="GAA3540889.1"/>
    <property type="molecule type" value="Genomic_DNA"/>
</dbReference>
<gene>
    <name evidence="2" type="primary">tapM</name>
    <name evidence="2" type="ORF">GCM10022394_20880</name>
</gene>
<name>A0ABP6VTY5_9GAMM</name>
<dbReference type="RefSeq" id="WP_344957658.1">
    <property type="nucleotide sequence ID" value="NZ_BAABCX010000002.1"/>
</dbReference>
<dbReference type="InterPro" id="IPR005883">
    <property type="entry name" value="PilM"/>
</dbReference>
<protein>
    <submittedName>
        <fullName evidence="2">PilM family type IVa pilus assembly protein TapM</fullName>
    </submittedName>
</protein>
<feature type="domain" description="SHS2" evidence="1">
    <location>
        <begin position="13"/>
        <end position="180"/>
    </location>
</feature>
<reference evidence="3" key="1">
    <citation type="journal article" date="2019" name="Int. J. Syst. Evol. Microbiol.">
        <title>The Global Catalogue of Microorganisms (GCM) 10K type strain sequencing project: providing services to taxonomists for standard genome sequencing and annotation.</title>
        <authorList>
            <consortium name="The Broad Institute Genomics Platform"/>
            <consortium name="The Broad Institute Genome Sequencing Center for Infectious Disease"/>
            <person name="Wu L."/>
            <person name="Ma J."/>
        </authorList>
    </citation>
    <scope>NUCLEOTIDE SEQUENCE [LARGE SCALE GENOMIC DNA]</scope>
    <source>
        <strain evidence="3">JCM 17110</strain>
    </source>
</reference>
<dbReference type="PANTHER" id="PTHR32432">
    <property type="entry name" value="CELL DIVISION PROTEIN FTSA-RELATED"/>
    <property type="match status" value="1"/>
</dbReference>